<dbReference type="InterPro" id="IPR023393">
    <property type="entry name" value="START-like_dom_sf"/>
</dbReference>
<comment type="caution">
    <text evidence="3">The sequence shown here is derived from an EMBL/GenBank/DDBJ whole genome shotgun (WGS) entry which is preliminary data.</text>
</comment>
<dbReference type="AlphaFoldDB" id="A0A4R9JWW4"/>
<dbReference type="OrthoDB" id="9800600at2"/>
<sequence>MKQTQVLNHSIVVDLNILIHSSLQKVWEYLVTPKHIKEYLFGTDTISDWTVGSEIRFVGEWEGKSYEDKGKILVFDAPLEFSYSYYSGFSNLPDLPENYSKIIMKLTEDTNGILLSLTQIGFGSVEQQKHSEENWKNILKTIKQMAENIS</sequence>
<accession>A0A4R9JWW4</accession>
<evidence type="ECO:0000256" key="1">
    <source>
        <dbReference type="ARBA" id="ARBA00006817"/>
    </source>
</evidence>
<dbReference type="RefSeq" id="WP_135617204.1">
    <property type="nucleotide sequence ID" value="NZ_RQGG01000004.1"/>
</dbReference>
<dbReference type="InterPro" id="IPR013538">
    <property type="entry name" value="ASHA1/2-like_C"/>
</dbReference>
<keyword evidence="4" id="KW-1185">Reference proteome</keyword>
<dbReference type="EMBL" id="RQGG01000004">
    <property type="protein sequence ID" value="TGL56952.1"/>
    <property type="molecule type" value="Genomic_DNA"/>
</dbReference>
<comment type="similarity">
    <text evidence="1">Belongs to the AHA1 family.</text>
</comment>
<dbReference type="Gene3D" id="3.30.530.20">
    <property type="match status" value="1"/>
</dbReference>
<gene>
    <name evidence="3" type="ORF">EHQ59_00360</name>
</gene>
<dbReference type="Pfam" id="PF08327">
    <property type="entry name" value="AHSA1"/>
    <property type="match status" value="1"/>
</dbReference>
<name>A0A4R9JWW4_9LEPT</name>
<organism evidence="3 4">
    <name type="scientific">Leptospira kemamanensis</name>
    <dbReference type="NCBI Taxonomy" id="2484942"/>
    <lineage>
        <taxon>Bacteria</taxon>
        <taxon>Pseudomonadati</taxon>
        <taxon>Spirochaetota</taxon>
        <taxon>Spirochaetia</taxon>
        <taxon>Leptospirales</taxon>
        <taxon>Leptospiraceae</taxon>
        <taxon>Leptospira</taxon>
    </lineage>
</organism>
<dbReference type="CDD" id="cd07814">
    <property type="entry name" value="SRPBCC_CalC_Aha1-like"/>
    <property type="match status" value="1"/>
</dbReference>
<feature type="domain" description="Activator of Hsp90 ATPase homologue 1/2-like C-terminal" evidence="2">
    <location>
        <begin position="22"/>
        <end position="146"/>
    </location>
</feature>
<dbReference type="SUPFAM" id="SSF55961">
    <property type="entry name" value="Bet v1-like"/>
    <property type="match status" value="1"/>
</dbReference>
<evidence type="ECO:0000313" key="3">
    <source>
        <dbReference type="EMBL" id="TGL56952.1"/>
    </source>
</evidence>
<evidence type="ECO:0000259" key="2">
    <source>
        <dbReference type="Pfam" id="PF08327"/>
    </source>
</evidence>
<dbReference type="Proteomes" id="UP000297609">
    <property type="component" value="Unassembled WGS sequence"/>
</dbReference>
<reference evidence="3" key="1">
    <citation type="journal article" date="2019" name="PLoS Negl. Trop. Dis.">
        <title>Revisiting the worldwide diversity of Leptospira species in the environment.</title>
        <authorList>
            <person name="Vincent A.T."/>
            <person name="Schiettekatte O."/>
            <person name="Bourhy P."/>
            <person name="Veyrier F.J."/>
            <person name="Picardeau M."/>
        </authorList>
    </citation>
    <scope>NUCLEOTIDE SEQUENCE [LARGE SCALE GENOMIC DNA]</scope>
    <source>
        <strain evidence="3">201702454</strain>
    </source>
</reference>
<proteinExistence type="inferred from homology"/>
<protein>
    <submittedName>
        <fullName evidence="3">SRPBCC domain-containing protein</fullName>
    </submittedName>
</protein>
<evidence type="ECO:0000313" key="4">
    <source>
        <dbReference type="Proteomes" id="UP000297609"/>
    </source>
</evidence>